<reference evidence="2 3" key="1">
    <citation type="submission" date="2024-09" db="EMBL/GenBank/DDBJ databases">
        <authorList>
            <person name="Sun Q."/>
            <person name="Mori K."/>
        </authorList>
    </citation>
    <scope>NUCLEOTIDE SEQUENCE [LARGE SCALE GENOMIC DNA]</scope>
    <source>
        <strain evidence="2 3">CCM 7609</strain>
    </source>
</reference>
<sequence length="136" mass="15346">MSAASSVNFDRRRSCTSCSRRRLRRPAACLRHRSWRCTPSSALHSLQRTACLFVAGSRCGSSRTPRPPRRTAQCSHSRSGWCSGRRGRTGWENLEPSSRSTPARPLARRPAASFHLVRTGTWWTGNPRPGSRFHTR</sequence>
<organism evidence="2 3">
    <name type="scientific">Citricoccus parietis</name>
    <dbReference type="NCBI Taxonomy" id="592307"/>
    <lineage>
        <taxon>Bacteria</taxon>
        <taxon>Bacillati</taxon>
        <taxon>Actinomycetota</taxon>
        <taxon>Actinomycetes</taxon>
        <taxon>Micrococcales</taxon>
        <taxon>Micrococcaceae</taxon>
        <taxon>Citricoccus</taxon>
    </lineage>
</organism>
<evidence type="ECO:0000313" key="2">
    <source>
        <dbReference type="EMBL" id="MFB9070267.1"/>
    </source>
</evidence>
<feature type="region of interest" description="Disordered" evidence="1">
    <location>
        <begin position="59"/>
        <end position="108"/>
    </location>
</feature>
<evidence type="ECO:0000313" key="3">
    <source>
        <dbReference type="Proteomes" id="UP001589575"/>
    </source>
</evidence>
<keyword evidence="3" id="KW-1185">Reference proteome</keyword>
<feature type="compositionally biased region" description="Low complexity" evidence="1">
    <location>
        <begin position="96"/>
        <end position="108"/>
    </location>
</feature>
<dbReference type="Proteomes" id="UP001589575">
    <property type="component" value="Unassembled WGS sequence"/>
</dbReference>
<evidence type="ECO:0000256" key="1">
    <source>
        <dbReference type="SAM" id="MobiDB-lite"/>
    </source>
</evidence>
<name>A0ABV5FUA2_9MICC</name>
<protein>
    <submittedName>
        <fullName evidence="2">Uncharacterized protein</fullName>
    </submittedName>
</protein>
<gene>
    <name evidence="2" type="ORF">ACFFX0_03315</name>
</gene>
<dbReference type="EMBL" id="JBHMFI010000001">
    <property type="protein sequence ID" value="MFB9070267.1"/>
    <property type="molecule type" value="Genomic_DNA"/>
</dbReference>
<accession>A0ABV5FUA2</accession>
<proteinExistence type="predicted"/>
<feature type="compositionally biased region" description="Low complexity" evidence="1">
    <location>
        <begin position="75"/>
        <end position="84"/>
    </location>
</feature>
<comment type="caution">
    <text evidence="2">The sequence shown here is derived from an EMBL/GenBank/DDBJ whole genome shotgun (WGS) entry which is preliminary data.</text>
</comment>